<dbReference type="CDD" id="cd15489">
    <property type="entry name" value="PHD_SF"/>
    <property type="match status" value="1"/>
</dbReference>
<feature type="region of interest" description="Disordered" evidence="5">
    <location>
        <begin position="345"/>
        <end position="387"/>
    </location>
</feature>
<evidence type="ECO:0000256" key="4">
    <source>
        <dbReference type="PROSITE-ProRule" id="PRU00146"/>
    </source>
</evidence>
<dbReference type="GO" id="GO:0031012">
    <property type="term" value="C:extracellular matrix"/>
    <property type="evidence" value="ECO:0007669"/>
    <property type="project" value="TreeGrafter"/>
</dbReference>
<dbReference type="GO" id="GO:0007508">
    <property type="term" value="P:larval heart development"/>
    <property type="evidence" value="ECO:0007669"/>
    <property type="project" value="TreeGrafter"/>
</dbReference>
<dbReference type="InterPro" id="IPR019787">
    <property type="entry name" value="Znf_PHD-finger"/>
</dbReference>
<evidence type="ECO:0000256" key="2">
    <source>
        <dbReference type="ARBA" id="ARBA00022771"/>
    </source>
</evidence>
<dbReference type="Gene3D" id="3.30.40.10">
    <property type="entry name" value="Zinc/RING finger domain, C3HC4 (zinc finger)"/>
    <property type="match status" value="1"/>
</dbReference>
<evidence type="ECO:0000256" key="1">
    <source>
        <dbReference type="ARBA" id="ARBA00022723"/>
    </source>
</evidence>
<dbReference type="PANTHER" id="PTHR33395">
    <property type="entry name" value="TRANSCRIPTASE, PUTATIVE-RELATED-RELATED"/>
    <property type="match status" value="1"/>
</dbReference>
<dbReference type="OrthoDB" id="5989495at2759"/>
<gene>
    <name evidence="7" type="ORF">MEDL_40064</name>
</gene>
<feature type="compositionally biased region" description="Basic and acidic residues" evidence="5">
    <location>
        <begin position="361"/>
        <end position="377"/>
    </location>
</feature>
<dbReference type="SMART" id="SM00249">
    <property type="entry name" value="PHD"/>
    <property type="match status" value="1"/>
</dbReference>
<evidence type="ECO:0000256" key="3">
    <source>
        <dbReference type="ARBA" id="ARBA00022833"/>
    </source>
</evidence>
<dbReference type="GO" id="GO:0061343">
    <property type="term" value="P:cell adhesion involved in heart morphogenesis"/>
    <property type="evidence" value="ECO:0007669"/>
    <property type="project" value="TreeGrafter"/>
</dbReference>
<dbReference type="PROSITE" id="PS50016">
    <property type="entry name" value="ZF_PHD_2"/>
    <property type="match status" value="1"/>
</dbReference>
<dbReference type="GO" id="GO:0008270">
    <property type="term" value="F:zinc ion binding"/>
    <property type="evidence" value="ECO:0007669"/>
    <property type="project" value="UniProtKB-KW"/>
</dbReference>
<comment type="caution">
    <text evidence="7">The sequence shown here is derived from an EMBL/GenBank/DDBJ whole genome shotgun (WGS) entry which is preliminary data.</text>
</comment>
<sequence>MIGIEHVQEQINMADIYNLFYAKYVSDLLNEEINSLKPRNIRLVKHPGQHTLLYLSLLLLTNSSDLELNPGPRAPKYPCQVCYKAVTWKDREVACDDCSKWYHAECMHMSTPVYNALASSNISWHCVTCDMPNLSSISFSLFESFMVNTSNSFEHLSDSNVTASPSPPVYTSSPIKTNKTDRNNYQKPKNTKIISCLAWGDINLPDICWKTQSITDHQNPIRINSTFLDLVQDNHLEQIVTFPTRKNHTLELFLTNRPSLVNRCEPLPGIGDHDIVYIDTDITAKINKPVKRKIFIWKKADAKEQVEKAMKLNTDFKEKFNLEQCGNLLKPAYLPYLNKQYHQKCHPQDSINPGSTRKLKNSQDRKREALKKQERPRKNLILTDTID</sequence>
<dbReference type="PROSITE" id="PS01359">
    <property type="entry name" value="ZF_PHD_1"/>
    <property type="match status" value="1"/>
</dbReference>
<proteinExistence type="predicted"/>
<reference evidence="7" key="1">
    <citation type="submission" date="2021-03" db="EMBL/GenBank/DDBJ databases">
        <authorList>
            <person name="Bekaert M."/>
        </authorList>
    </citation>
    <scope>NUCLEOTIDE SEQUENCE</scope>
</reference>
<keyword evidence="3" id="KW-0862">Zinc</keyword>
<feature type="region of interest" description="Disordered" evidence="5">
    <location>
        <begin position="158"/>
        <end position="183"/>
    </location>
</feature>
<dbReference type="Proteomes" id="UP000683360">
    <property type="component" value="Unassembled WGS sequence"/>
</dbReference>
<keyword evidence="8" id="KW-1185">Reference proteome</keyword>
<feature type="compositionally biased region" description="Polar residues" evidence="5">
    <location>
        <begin position="158"/>
        <end position="177"/>
    </location>
</feature>
<dbReference type="Pfam" id="PF00628">
    <property type="entry name" value="PHD"/>
    <property type="match status" value="1"/>
</dbReference>
<dbReference type="PANTHER" id="PTHR33395:SF22">
    <property type="entry name" value="REVERSE TRANSCRIPTASE DOMAIN-CONTAINING PROTEIN"/>
    <property type="match status" value="1"/>
</dbReference>
<evidence type="ECO:0000313" key="8">
    <source>
        <dbReference type="Proteomes" id="UP000683360"/>
    </source>
</evidence>
<keyword evidence="2 4" id="KW-0863">Zinc-finger</keyword>
<dbReference type="SUPFAM" id="SSF57903">
    <property type="entry name" value="FYVE/PHD zinc finger"/>
    <property type="match status" value="1"/>
</dbReference>
<accession>A0A8S3T9E8</accession>
<name>A0A8S3T9E8_MYTED</name>
<dbReference type="InterPro" id="IPR013083">
    <property type="entry name" value="Znf_RING/FYVE/PHD"/>
</dbReference>
<evidence type="ECO:0000259" key="6">
    <source>
        <dbReference type="PROSITE" id="PS50016"/>
    </source>
</evidence>
<evidence type="ECO:0000313" key="7">
    <source>
        <dbReference type="EMBL" id="CAG2227037.1"/>
    </source>
</evidence>
<evidence type="ECO:0000256" key="5">
    <source>
        <dbReference type="SAM" id="MobiDB-lite"/>
    </source>
</evidence>
<dbReference type="InterPro" id="IPR019786">
    <property type="entry name" value="Zinc_finger_PHD-type_CS"/>
</dbReference>
<feature type="domain" description="PHD-type" evidence="6">
    <location>
        <begin position="76"/>
        <end position="132"/>
    </location>
</feature>
<dbReference type="EMBL" id="CAJPWZ010001948">
    <property type="protein sequence ID" value="CAG2227037.1"/>
    <property type="molecule type" value="Genomic_DNA"/>
</dbReference>
<dbReference type="InterPro" id="IPR011011">
    <property type="entry name" value="Znf_FYVE_PHD"/>
</dbReference>
<dbReference type="InterPro" id="IPR001965">
    <property type="entry name" value="Znf_PHD"/>
</dbReference>
<keyword evidence="1" id="KW-0479">Metal-binding</keyword>
<dbReference type="AlphaFoldDB" id="A0A8S3T9E8"/>
<protein>
    <recommendedName>
        <fullName evidence="6">PHD-type domain-containing protein</fullName>
    </recommendedName>
</protein>
<organism evidence="7 8">
    <name type="scientific">Mytilus edulis</name>
    <name type="common">Blue mussel</name>
    <dbReference type="NCBI Taxonomy" id="6550"/>
    <lineage>
        <taxon>Eukaryota</taxon>
        <taxon>Metazoa</taxon>
        <taxon>Spiralia</taxon>
        <taxon>Lophotrochozoa</taxon>
        <taxon>Mollusca</taxon>
        <taxon>Bivalvia</taxon>
        <taxon>Autobranchia</taxon>
        <taxon>Pteriomorphia</taxon>
        <taxon>Mytilida</taxon>
        <taxon>Mytiloidea</taxon>
        <taxon>Mytilidae</taxon>
        <taxon>Mytilinae</taxon>
        <taxon>Mytilus</taxon>
    </lineage>
</organism>